<dbReference type="GO" id="GO:0004521">
    <property type="term" value="F:RNA endonuclease activity"/>
    <property type="evidence" value="ECO:0007669"/>
    <property type="project" value="TreeGrafter"/>
</dbReference>
<name>A0A8C7QPD8_ONCMY</name>
<sequence length="83" mass="9122">TPEVHPFPIECAGQDVGRGCILVSIGGKNIMLDCGMHMGFNDARTESVPPIGVIVGQPESRTFMGRDVCMRIPQFEYCWDGHL</sequence>
<dbReference type="PANTHER" id="PTHR11203:SF37">
    <property type="entry name" value="INTEGRATOR COMPLEX SUBUNIT 11"/>
    <property type="match status" value="1"/>
</dbReference>
<dbReference type="InterPro" id="IPR050698">
    <property type="entry name" value="MBL"/>
</dbReference>
<dbReference type="GeneTree" id="ENSGT00990000210639"/>
<dbReference type="SUPFAM" id="SSF56281">
    <property type="entry name" value="Metallo-hydrolase/oxidoreductase"/>
    <property type="match status" value="1"/>
</dbReference>
<dbReference type="Proteomes" id="UP000694395">
    <property type="component" value="Chromosome 16"/>
</dbReference>
<evidence type="ECO:0000313" key="2">
    <source>
        <dbReference type="Proteomes" id="UP000694395"/>
    </source>
</evidence>
<protein>
    <submittedName>
        <fullName evidence="1">Uncharacterized protein</fullName>
    </submittedName>
</protein>
<reference evidence="1" key="3">
    <citation type="submission" date="2025-09" db="UniProtKB">
        <authorList>
            <consortium name="Ensembl"/>
        </authorList>
    </citation>
    <scope>IDENTIFICATION</scope>
</reference>
<dbReference type="PANTHER" id="PTHR11203">
    <property type="entry name" value="CLEAVAGE AND POLYADENYLATION SPECIFICITY FACTOR FAMILY MEMBER"/>
    <property type="match status" value="1"/>
</dbReference>
<organism evidence="1 2">
    <name type="scientific">Oncorhynchus mykiss</name>
    <name type="common">Rainbow trout</name>
    <name type="synonym">Salmo gairdneri</name>
    <dbReference type="NCBI Taxonomy" id="8022"/>
    <lineage>
        <taxon>Eukaryota</taxon>
        <taxon>Metazoa</taxon>
        <taxon>Chordata</taxon>
        <taxon>Craniata</taxon>
        <taxon>Vertebrata</taxon>
        <taxon>Euteleostomi</taxon>
        <taxon>Actinopterygii</taxon>
        <taxon>Neopterygii</taxon>
        <taxon>Teleostei</taxon>
        <taxon>Protacanthopterygii</taxon>
        <taxon>Salmoniformes</taxon>
        <taxon>Salmonidae</taxon>
        <taxon>Salmoninae</taxon>
        <taxon>Oncorhynchus</taxon>
    </lineage>
</organism>
<proteinExistence type="predicted"/>
<dbReference type="Ensembl" id="ENSOMYT00000042592.2">
    <property type="protein sequence ID" value="ENSOMYP00000039010.2"/>
    <property type="gene ID" value="ENSOMYG00000018109.2"/>
</dbReference>
<dbReference type="GO" id="GO:0005634">
    <property type="term" value="C:nucleus"/>
    <property type="evidence" value="ECO:0007669"/>
    <property type="project" value="TreeGrafter"/>
</dbReference>
<reference evidence="1" key="1">
    <citation type="submission" date="2020-07" db="EMBL/GenBank/DDBJ databases">
        <title>A long reads based de novo assembly of the rainbow trout Arlee double haploid line genome.</title>
        <authorList>
            <person name="Gao G."/>
            <person name="Palti Y."/>
        </authorList>
    </citation>
    <scope>NUCLEOTIDE SEQUENCE [LARGE SCALE GENOMIC DNA]</scope>
</reference>
<reference evidence="1" key="2">
    <citation type="submission" date="2025-08" db="UniProtKB">
        <authorList>
            <consortium name="Ensembl"/>
        </authorList>
    </citation>
    <scope>IDENTIFICATION</scope>
</reference>
<dbReference type="InterPro" id="IPR036866">
    <property type="entry name" value="RibonucZ/Hydroxyglut_hydro"/>
</dbReference>
<dbReference type="Gene3D" id="3.60.15.10">
    <property type="entry name" value="Ribonuclease Z/Hydroxyacylglutathione hydrolase-like"/>
    <property type="match status" value="1"/>
</dbReference>
<dbReference type="AlphaFoldDB" id="A0A8C7QPD8"/>
<evidence type="ECO:0000313" key="1">
    <source>
        <dbReference type="Ensembl" id="ENSOMYP00000039010.2"/>
    </source>
</evidence>
<keyword evidence="2" id="KW-1185">Reference proteome</keyword>
<accession>A0A8C7QPD8</accession>
<dbReference type="GO" id="GO:0016180">
    <property type="term" value="P:snRNA processing"/>
    <property type="evidence" value="ECO:0007669"/>
    <property type="project" value="TreeGrafter"/>
</dbReference>